<dbReference type="EMBL" id="BNEA01000001">
    <property type="protein sequence ID" value="GHI50996.1"/>
    <property type="molecule type" value="Genomic_DNA"/>
</dbReference>
<comment type="caution">
    <text evidence="1">The sequence shown here is derived from an EMBL/GenBank/DDBJ whole genome shotgun (WGS) entry which is preliminary data.</text>
</comment>
<name>A0ABQ3R550_STRRR</name>
<reference evidence="2" key="1">
    <citation type="submission" date="2023-07" db="EMBL/GenBank/DDBJ databases">
        <title>Whole genome shotgun sequence of Streptomyces achromogenes subsp. rubradiris NBRC 14000.</title>
        <authorList>
            <person name="Komaki H."/>
            <person name="Tamura T."/>
        </authorList>
    </citation>
    <scope>NUCLEOTIDE SEQUENCE [LARGE SCALE GENOMIC DNA]</scope>
    <source>
        <strain evidence="2">NBRC 14000</strain>
    </source>
</reference>
<sequence>MDEFDPYEGLRKQKTEAEERFAAESEYAVMTVLKDDGVYRHDGRPLT</sequence>
<gene>
    <name evidence="1" type="ORF">Srubr_08420</name>
</gene>
<keyword evidence="2" id="KW-1185">Reference proteome</keyword>
<proteinExistence type="predicted"/>
<accession>A0ABQ3R550</accession>
<protein>
    <submittedName>
        <fullName evidence="1">Uncharacterized protein</fullName>
    </submittedName>
</protein>
<organism evidence="1 2">
    <name type="scientific">Streptomyces rubradiris</name>
    <name type="common">Streptomyces achromogenes subsp. rubradiris</name>
    <dbReference type="NCBI Taxonomy" id="285531"/>
    <lineage>
        <taxon>Bacteria</taxon>
        <taxon>Bacillati</taxon>
        <taxon>Actinomycetota</taxon>
        <taxon>Actinomycetes</taxon>
        <taxon>Kitasatosporales</taxon>
        <taxon>Streptomycetaceae</taxon>
        <taxon>Streptomyces</taxon>
    </lineage>
</organism>
<dbReference type="Proteomes" id="UP000646738">
    <property type="component" value="Unassembled WGS sequence"/>
</dbReference>
<evidence type="ECO:0000313" key="2">
    <source>
        <dbReference type="Proteomes" id="UP000646738"/>
    </source>
</evidence>
<evidence type="ECO:0000313" key="1">
    <source>
        <dbReference type="EMBL" id="GHI50996.1"/>
    </source>
</evidence>
<dbReference type="RefSeq" id="WP_189998554.1">
    <property type="nucleotide sequence ID" value="NZ_BNCB01000022.1"/>
</dbReference>